<keyword evidence="2" id="KW-1133">Transmembrane helix</keyword>
<dbReference type="SUPFAM" id="SSF55486">
    <property type="entry name" value="Metalloproteases ('zincins'), catalytic domain"/>
    <property type="match status" value="1"/>
</dbReference>
<evidence type="ECO:0000313" key="4">
    <source>
        <dbReference type="EMBL" id="MCP2728094.1"/>
    </source>
</evidence>
<dbReference type="InterPro" id="IPR006026">
    <property type="entry name" value="Peptidase_Metallo"/>
</dbReference>
<dbReference type="Proteomes" id="UP001204953">
    <property type="component" value="Unassembled WGS sequence"/>
</dbReference>
<name>A0AAE3GQ59_9CYAN</name>
<gene>
    <name evidence="4" type="ORF">NJ959_06345</name>
</gene>
<feature type="domain" description="Peptidase metallopeptidase" evidence="3">
    <location>
        <begin position="96"/>
        <end position="269"/>
    </location>
</feature>
<organism evidence="4 5">
    <name type="scientific">Limnofasciculus baicalensis BBK-W-15</name>
    <dbReference type="NCBI Taxonomy" id="2699891"/>
    <lineage>
        <taxon>Bacteria</taxon>
        <taxon>Bacillati</taxon>
        <taxon>Cyanobacteriota</taxon>
        <taxon>Cyanophyceae</taxon>
        <taxon>Coleofasciculales</taxon>
        <taxon>Coleofasciculaceae</taxon>
        <taxon>Limnofasciculus</taxon>
        <taxon>Limnofasciculus baicalensis</taxon>
    </lineage>
</organism>
<reference evidence="4" key="1">
    <citation type="submission" date="2022-06" db="EMBL/GenBank/DDBJ databases">
        <title>New cyanobacteria of genus Symplocastrum in benthos of Lake Baikal.</title>
        <authorList>
            <person name="Sorokovikova E."/>
            <person name="Tikhonova I."/>
            <person name="Krasnopeev A."/>
            <person name="Evseev P."/>
            <person name="Gladkikh A."/>
            <person name="Belykh O."/>
        </authorList>
    </citation>
    <scope>NUCLEOTIDE SEQUENCE</scope>
    <source>
        <strain evidence="4">BBK-W-15</strain>
    </source>
</reference>
<feature type="region of interest" description="Disordered" evidence="1">
    <location>
        <begin position="42"/>
        <end position="64"/>
    </location>
</feature>
<dbReference type="RefSeq" id="WP_254010898.1">
    <property type="nucleotide sequence ID" value="NZ_JAMZMM010000039.1"/>
</dbReference>
<feature type="transmembrane region" description="Helical" evidence="2">
    <location>
        <begin position="20"/>
        <end position="38"/>
    </location>
</feature>
<dbReference type="GO" id="GO:0008237">
    <property type="term" value="F:metallopeptidase activity"/>
    <property type="evidence" value="ECO:0007669"/>
    <property type="project" value="InterPro"/>
</dbReference>
<protein>
    <submittedName>
        <fullName evidence="4">Peptidase</fullName>
    </submittedName>
</protein>
<dbReference type="InterPro" id="IPR024079">
    <property type="entry name" value="MetalloPept_cat_dom_sf"/>
</dbReference>
<evidence type="ECO:0000256" key="2">
    <source>
        <dbReference type="SAM" id="Phobius"/>
    </source>
</evidence>
<dbReference type="GO" id="GO:0008270">
    <property type="term" value="F:zinc ion binding"/>
    <property type="evidence" value="ECO:0007669"/>
    <property type="project" value="InterPro"/>
</dbReference>
<dbReference type="Gene3D" id="3.40.390.10">
    <property type="entry name" value="Collagenase (Catalytic Domain)"/>
    <property type="match status" value="1"/>
</dbReference>
<proteinExistence type="predicted"/>
<dbReference type="AlphaFoldDB" id="A0AAE3GQ59"/>
<sequence length="278" mass="31346">MKKTIIPSLRLCQRNIKKRLLLIGVIFLTAIFVIFTPLSGSTTNPNPTSLNPPPAPTLAASLPNPQPHPLPPSLAKWQDVTNAGDYFSAIKPTPIGYLVWSEFPVKIYVETPKDSQEISASIQRFQNWVNGVLQTIEEWNIYLPLEVVSDSEIADITILRSRPPIQSTFNQETGKFDIPRARAAETRYQFYVKSTGDGENILSHKFTIFLSPDQSLDYTIATIRHELGHALGIWGHSPLETDVLYFSQVRNPPPISVRDINTLKLIYEQPTRLGWKID</sequence>
<keyword evidence="2" id="KW-0472">Membrane</keyword>
<dbReference type="GO" id="GO:0006508">
    <property type="term" value="P:proteolysis"/>
    <property type="evidence" value="ECO:0007669"/>
    <property type="project" value="InterPro"/>
</dbReference>
<dbReference type="EMBL" id="JAMZMM010000039">
    <property type="protein sequence ID" value="MCP2728094.1"/>
    <property type="molecule type" value="Genomic_DNA"/>
</dbReference>
<dbReference type="CDD" id="cd04279">
    <property type="entry name" value="ZnMc_MMP_like_1"/>
    <property type="match status" value="1"/>
</dbReference>
<comment type="caution">
    <text evidence="4">The sequence shown here is derived from an EMBL/GenBank/DDBJ whole genome shotgun (WGS) entry which is preliminary data.</text>
</comment>
<dbReference type="SMART" id="SM00235">
    <property type="entry name" value="ZnMc"/>
    <property type="match status" value="1"/>
</dbReference>
<evidence type="ECO:0000256" key="1">
    <source>
        <dbReference type="SAM" id="MobiDB-lite"/>
    </source>
</evidence>
<accession>A0AAE3GQ59</accession>
<keyword evidence="5" id="KW-1185">Reference proteome</keyword>
<evidence type="ECO:0000313" key="5">
    <source>
        <dbReference type="Proteomes" id="UP001204953"/>
    </source>
</evidence>
<keyword evidence="2" id="KW-0812">Transmembrane</keyword>
<evidence type="ECO:0000259" key="3">
    <source>
        <dbReference type="SMART" id="SM00235"/>
    </source>
</evidence>